<proteinExistence type="predicted"/>
<sequence>MNMQYKTDPSETPSFFNVTKNMRRIFAVLFVAATLWACNNDDDKPQGKYEHGAFVLNEGKFLSGTGTITYYNEQADTLQQNIFRNAAGQYAGDVVQSMIFHDDKAYIVVNGDNKVEIANANTFERLGSISDDQIVQPRYMEVVDNKGYLTVQGPYDDNYNLVDSYVLVIDLSNNTVTKKIPTDEGIENIVYAGNKLFVGASGYSSIHNVAVIDPSNNTLIDNIALDGVPVGMVVDNNNKLWVLANDDANAKLYRINPSSFEKEQTINLGTSVDTDLAITPDKSGLIYSAFGSFYKISTTATTAPSAPLFTTEDVVTQYGMNVDPDNGEIWIGDALNYSSEGKVYIYTSEGKLKKTFTAGISPTNFVFR</sequence>
<dbReference type="InterPro" id="IPR011044">
    <property type="entry name" value="Quino_amine_DH_bsu"/>
</dbReference>
<dbReference type="Gene3D" id="2.130.10.10">
    <property type="entry name" value="YVTN repeat-like/Quinoprotein amine dehydrogenase"/>
    <property type="match status" value="1"/>
</dbReference>
<dbReference type="Pfam" id="PF16819">
    <property type="entry name" value="DUF5074"/>
    <property type="match status" value="1"/>
</dbReference>
<accession>A0A1M5NI04</accession>
<dbReference type="PANTHER" id="PTHR47197:SF3">
    <property type="entry name" value="DIHYDRO-HEME D1 DEHYDROGENASE"/>
    <property type="match status" value="1"/>
</dbReference>
<dbReference type="InterPro" id="IPR015943">
    <property type="entry name" value="WD40/YVTN_repeat-like_dom_sf"/>
</dbReference>
<name>A0A1M5NI04_9BACT</name>
<protein>
    <recommendedName>
        <fullName evidence="3">40-residue YVTN family beta-propeller repeat-containing protein</fullName>
    </recommendedName>
</protein>
<dbReference type="SUPFAM" id="SSF50969">
    <property type="entry name" value="YVTN repeat-like/Quinoprotein amine dehydrogenase"/>
    <property type="match status" value="1"/>
</dbReference>
<dbReference type="Proteomes" id="UP000184212">
    <property type="component" value="Unassembled WGS sequence"/>
</dbReference>
<dbReference type="STRING" id="947013.SAMN04488109_2350"/>
<evidence type="ECO:0008006" key="3">
    <source>
        <dbReference type="Google" id="ProtNLM"/>
    </source>
</evidence>
<gene>
    <name evidence="1" type="ORF">SAMN04488109_2350</name>
</gene>
<organism evidence="1 2">
    <name type="scientific">Chryseolinea serpens</name>
    <dbReference type="NCBI Taxonomy" id="947013"/>
    <lineage>
        <taxon>Bacteria</taxon>
        <taxon>Pseudomonadati</taxon>
        <taxon>Bacteroidota</taxon>
        <taxon>Cytophagia</taxon>
        <taxon>Cytophagales</taxon>
        <taxon>Fulvivirgaceae</taxon>
        <taxon>Chryseolinea</taxon>
    </lineage>
</organism>
<keyword evidence="2" id="KW-1185">Reference proteome</keyword>
<evidence type="ECO:0000313" key="1">
    <source>
        <dbReference type="EMBL" id="SHG89085.1"/>
    </source>
</evidence>
<dbReference type="InterPro" id="IPR031815">
    <property type="entry name" value="DUF5074"/>
</dbReference>
<dbReference type="InterPro" id="IPR051200">
    <property type="entry name" value="Host-pathogen_enzymatic-act"/>
</dbReference>
<reference evidence="1 2" key="1">
    <citation type="submission" date="2016-11" db="EMBL/GenBank/DDBJ databases">
        <authorList>
            <person name="Jaros S."/>
            <person name="Januszkiewicz K."/>
            <person name="Wedrychowicz H."/>
        </authorList>
    </citation>
    <scope>NUCLEOTIDE SEQUENCE [LARGE SCALE GENOMIC DNA]</scope>
    <source>
        <strain evidence="1 2">DSM 24574</strain>
    </source>
</reference>
<dbReference type="PANTHER" id="PTHR47197">
    <property type="entry name" value="PROTEIN NIRF"/>
    <property type="match status" value="1"/>
</dbReference>
<dbReference type="EMBL" id="FQWQ01000001">
    <property type="protein sequence ID" value="SHG89085.1"/>
    <property type="molecule type" value="Genomic_DNA"/>
</dbReference>
<dbReference type="AlphaFoldDB" id="A0A1M5NI04"/>
<evidence type="ECO:0000313" key="2">
    <source>
        <dbReference type="Proteomes" id="UP000184212"/>
    </source>
</evidence>